<evidence type="ECO:0000313" key="14">
    <source>
        <dbReference type="EMBL" id="RUT07506.1"/>
    </source>
</evidence>
<dbReference type="Pfam" id="PF00430">
    <property type="entry name" value="ATP-synt_B"/>
    <property type="match status" value="1"/>
</dbReference>
<gene>
    <name evidence="11 14" type="primary">atpF</name>
    <name evidence="14" type="ORF">DSM107010_49780</name>
</gene>
<proteinExistence type="inferred from homology"/>
<evidence type="ECO:0000256" key="1">
    <source>
        <dbReference type="ARBA" id="ARBA00022448"/>
    </source>
</evidence>
<keyword evidence="8 11" id="KW-0066">ATP synthesis</keyword>
<feature type="coiled-coil region" evidence="13">
    <location>
        <begin position="63"/>
        <end position="122"/>
    </location>
</feature>
<evidence type="ECO:0000256" key="7">
    <source>
        <dbReference type="ARBA" id="ARBA00023136"/>
    </source>
</evidence>
<keyword evidence="1 11" id="KW-0813">Transport</keyword>
<dbReference type="Proteomes" id="UP000282574">
    <property type="component" value="Unassembled WGS sequence"/>
</dbReference>
<comment type="function">
    <text evidence="9 11">F(1)F(0) ATP synthase produces ATP from ADP in the presence of a proton or sodium gradient. F-type ATPases consist of two structural domains, F(1) containing the extramembraneous catalytic core and F(0) containing the membrane proton channel, linked together by a central stalk and a peripheral stalk. During catalysis, ATP synthesis in the catalytic domain of F(1) is coupled via a rotary mechanism of the central stalk subunits to proton translocation.</text>
</comment>
<keyword evidence="5 11" id="KW-1133">Transmembrane helix</keyword>
<keyword evidence="6 11" id="KW-0406">Ion transport</keyword>
<evidence type="ECO:0000256" key="11">
    <source>
        <dbReference type="HAMAP-Rule" id="MF_01398"/>
    </source>
</evidence>
<name>A0AB37UDR7_9CYAN</name>
<keyword evidence="15" id="KW-1185">Reference proteome</keyword>
<evidence type="ECO:0000256" key="13">
    <source>
        <dbReference type="SAM" id="Coils"/>
    </source>
</evidence>
<dbReference type="InterPro" id="IPR002146">
    <property type="entry name" value="ATP_synth_b/b'su_bac/chlpt"/>
</dbReference>
<evidence type="ECO:0000256" key="5">
    <source>
        <dbReference type="ARBA" id="ARBA00022989"/>
    </source>
</evidence>
<keyword evidence="4 11" id="KW-0375">Hydrogen ion transport</keyword>
<evidence type="ECO:0000313" key="15">
    <source>
        <dbReference type="Proteomes" id="UP000282574"/>
    </source>
</evidence>
<dbReference type="EMBL" id="RSCK01000059">
    <property type="protein sequence ID" value="RUT07506.1"/>
    <property type="molecule type" value="Genomic_DNA"/>
</dbReference>
<evidence type="ECO:0000256" key="3">
    <source>
        <dbReference type="ARBA" id="ARBA00022692"/>
    </source>
</evidence>
<dbReference type="HAMAP" id="MF_01398">
    <property type="entry name" value="ATP_synth_b_bprime"/>
    <property type="match status" value="1"/>
</dbReference>
<dbReference type="PANTHER" id="PTHR34264">
    <property type="entry name" value="ATP SYNTHASE SUBUNIT B, CHLOROPLASTIC"/>
    <property type="match status" value="1"/>
</dbReference>
<comment type="similarity">
    <text evidence="11 12">Belongs to the ATPase B chain family.</text>
</comment>
<organism evidence="14 15">
    <name type="scientific">Chroococcidiopsis cubana SAG 39.79</name>
    <dbReference type="NCBI Taxonomy" id="388085"/>
    <lineage>
        <taxon>Bacteria</taxon>
        <taxon>Bacillati</taxon>
        <taxon>Cyanobacteriota</taxon>
        <taxon>Cyanophyceae</taxon>
        <taxon>Chroococcidiopsidales</taxon>
        <taxon>Chroococcidiopsidaceae</taxon>
        <taxon>Chroococcidiopsis</taxon>
    </lineage>
</organism>
<dbReference type="PANTHER" id="PTHR34264:SF3">
    <property type="entry name" value="ATP SYNTHASE SUBUNIT B, CHLOROPLASTIC"/>
    <property type="match status" value="1"/>
</dbReference>
<keyword evidence="2 11" id="KW-0138">CF(0)</keyword>
<dbReference type="GO" id="GO:0031676">
    <property type="term" value="C:plasma membrane-derived thylakoid membrane"/>
    <property type="evidence" value="ECO:0007669"/>
    <property type="project" value="UniProtKB-SubCell"/>
</dbReference>
<evidence type="ECO:0000256" key="12">
    <source>
        <dbReference type="RuleBase" id="RU003848"/>
    </source>
</evidence>
<dbReference type="NCBIfam" id="NF005606">
    <property type="entry name" value="PRK07352.1"/>
    <property type="match status" value="1"/>
</dbReference>
<keyword evidence="11" id="KW-0793">Thylakoid</keyword>
<evidence type="ECO:0000256" key="4">
    <source>
        <dbReference type="ARBA" id="ARBA00022781"/>
    </source>
</evidence>
<sequence>MWMGMMGSFIWLVTQGSPLLAEAAEAEAEAGGFGLNFDILETNLINLAILVGVLVYFGSKVVGKTLSDRRERIETEIVAAENRAKEAAAALQKQQQRLTEAQAEAERIRQSATTNAQQAKEQILAQVGIDIQRLKETATQDLNTARERAIAQLRASVVAMALQKVESQLESGLDENIQQQTIDRSIALLGGSK</sequence>
<evidence type="ECO:0000256" key="2">
    <source>
        <dbReference type="ARBA" id="ARBA00022547"/>
    </source>
</evidence>
<comment type="subcellular location">
    <subcellularLocation>
        <location evidence="11">Cellular thylakoid membrane</location>
        <topology evidence="11">Single-pass membrane protein</topology>
    </subcellularLocation>
    <subcellularLocation>
        <location evidence="10">Endomembrane system</location>
        <topology evidence="10">Single-pass membrane protein</topology>
    </subcellularLocation>
</comment>
<keyword evidence="3 11" id="KW-0812">Transmembrane</keyword>
<evidence type="ECO:0000256" key="10">
    <source>
        <dbReference type="ARBA" id="ARBA00037847"/>
    </source>
</evidence>
<dbReference type="CDD" id="cd06503">
    <property type="entry name" value="ATP-synt_Fo_b"/>
    <property type="match status" value="1"/>
</dbReference>
<reference evidence="14 15" key="1">
    <citation type="journal article" date="2019" name="Genome Biol. Evol.">
        <title>Day and night: Metabolic profiles and evolutionary relationships of six axenic non-marine cyanobacteria.</title>
        <authorList>
            <person name="Will S.E."/>
            <person name="Henke P."/>
            <person name="Boedeker C."/>
            <person name="Huang S."/>
            <person name="Brinkmann H."/>
            <person name="Rohde M."/>
            <person name="Jarek M."/>
            <person name="Friedl T."/>
            <person name="Seufert S."/>
            <person name="Schumacher M."/>
            <person name="Overmann J."/>
            <person name="Neumann-Schaal M."/>
            <person name="Petersen J."/>
        </authorList>
    </citation>
    <scope>NUCLEOTIDE SEQUENCE [LARGE SCALE GENOMIC DNA]</scope>
    <source>
        <strain evidence="14 15">SAG 39.79</strain>
    </source>
</reference>
<comment type="function">
    <text evidence="11">Component of the F(0) channel, it forms part of the peripheral stalk, linking F(1) to F(0).</text>
</comment>
<keyword evidence="13" id="KW-0175">Coiled coil</keyword>
<comment type="caution">
    <text evidence="14">The sequence shown here is derived from an EMBL/GenBank/DDBJ whole genome shotgun (WGS) entry which is preliminary data.</text>
</comment>
<dbReference type="GO" id="GO:0012505">
    <property type="term" value="C:endomembrane system"/>
    <property type="evidence" value="ECO:0007669"/>
    <property type="project" value="UniProtKB-SubCell"/>
</dbReference>
<dbReference type="AlphaFoldDB" id="A0AB37UDR7"/>
<dbReference type="GO" id="GO:0045259">
    <property type="term" value="C:proton-transporting ATP synthase complex"/>
    <property type="evidence" value="ECO:0007669"/>
    <property type="project" value="UniProtKB-KW"/>
</dbReference>
<comment type="subunit">
    <text evidence="11">F-type ATPases have 2 components, F(1) - the catalytic core - and F(0) - the membrane proton channel. F(1) has five subunits: alpha(3), beta(3), gamma(1), delta(1), epsilon(1). F(0) has four main subunits: a(1), b(1), b'(1) and c(10-14). The alpha and beta chains form an alternating ring which encloses part of the gamma chain. F(1) is attached to F(0) by a central stalk formed by the gamma and epsilon chains, while a peripheral stalk is formed by the delta, b and b' chains.</text>
</comment>
<evidence type="ECO:0000256" key="8">
    <source>
        <dbReference type="ARBA" id="ARBA00023310"/>
    </source>
</evidence>
<evidence type="ECO:0000256" key="6">
    <source>
        <dbReference type="ARBA" id="ARBA00023065"/>
    </source>
</evidence>
<protein>
    <recommendedName>
        <fullName evidence="11">ATP synthase subunit b</fullName>
    </recommendedName>
    <alternativeName>
        <fullName evidence="11">ATP synthase F(0) sector subunit b</fullName>
    </alternativeName>
    <alternativeName>
        <fullName evidence="11">ATPase subunit I</fullName>
    </alternativeName>
    <alternativeName>
        <fullName evidence="11">F-type ATPase subunit b</fullName>
        <shortName evidence="11">F-ATPase subunit b</shortName>
    </alternativeName>
</protein>
<accession>A0AB37UDR7</accession>
<keyword evidence="7 11" id="KW-0472">Membrane</keyword>
<dbReference type="GO" id="GO:0046933">
    <property type="term" value="F:proton-transporting ATP synthase activity, rotational mechanism"/>
    <property type="evidence" value="ECO:0007669"/>
    <property type="project" value="UniProtKB-UniRule"/>
</dbReference>
<evidence type="ECO:0000256" key="9">
    <source>
        <dbReference type="ARBA" id="ARBA00025198"/>
    </source>
</evidence>